<feature type="transmembrane region" description="Helical" evidence="8">
    <location>
        <begin position="21"/>
        <end position="45"/>
    </location>
</feature>
<keyword evidence="3 8" id="KW-0812">Transmembrane</keyword>
<comment type="caution">
    <text evidence="11">The sequence shown here is derived from an EMBL/GenBank/DDBJ whole genome shotgun (WGS) entry which is preliminary data.</text>
</comment>
<dbReference type="EMBL" id="JAAZON010000478">
    <property type="protein sequence ID" value="NMC63592.1"/>
    <property type="molecule type" value="Genomic_DNA"/>
</dbReference>
<dbReference type="InterPro" id="IPR027417">
    <property type="entry name" value="P-loop_NTPase"/>
</dbReference>
<dbReference type="PROSITE" id="PS50929">
    <property type="entry name" value="ABC_TM1F"/>
    <property type="match status" value="1"/>
</dbReference>
<keyword evidence="7 8" id="KW-0472">Membrane</keyword>
<feature type="transmembrane region" description="Helical" evidence="8">
    <location>
        <begin position="256"/>
        <end position="274"/>
    </location>
</feature>
<dbReference type="Gene3D" id="1.20.1560.10">
    <property type="entry name" value="ABC transporter type 1, transmembrane domain"/>
    <property type="match status" value="1"/>
</dbReference>
<dbReference type="PANTHER" id="PTHR11384:SF59">
    <property type="entry name" value="LYSOSOMAL COBALAMIN TRANSPORTER ABCD4"/>
    <property type="match status" value="1"/>
</dbReference>
<dbReference type="Proteomes" id="UP000524246">
    <property type="component" value="Unassembled WGS sequence"/>
</dbReference>
<evidence type="ECO:0000259" key="10">
    <source>
        <dbReference type="PROSITE" id="PS50929"/>
    </source>
</evidence>
<evidence type="ECO:0000256" key="6">
    <source>
        <dbReference type="ARBA" id="ARBA00022989"/>
    </source>
</evidence>
<dbReference type="Gene3D" id="3.40.50.300">
    <property type="entry name" value="P-loop containing nucleotide triphosphate hydrolases"/>
    <property type="match status" value="1"/>
</dbReference>
<name>A0A7X9FSX8_9DELT</name>
<reference evidence="11 12" key="1">
    <citation type="journal article" date="2020" name="Biotechnol. Biofuels">
        <title>New insights from the biogas microbiome by comprehensive genome-resolved metagenomics of nearly 1600 species originating from multiple anaerobic digesters.</title>
        <authorList>
            <person name="Campanaro S."/>
            <person name="Treu L."/>
            <person name="Rodriguez-R L.M."/>
            <person name="Kovalovszki A."/>
            <person name="Ziels R.M."/>
            <person name="Maus I."/>
            <person name="Zhu X."/>
            <person name="Kougias P.G."/>
            <person name="Basile A."/>
            <person name="Luo G."/>
            <person name="Schluter A."/>
            <person name="Konstantinidis K.T."/>
            <person name="Angelidaki I."/>
        </authorList>
    </citation>
    <scope>NUCLEOTIDE SEQUENCE [LARGE SCALE GENOMIC DNA]</scope>
    <source>
        <strain evidence="11">AS27yjCOA_65</strain>
    </source>
</reference>
<feature type="transmembrane region" description="Helical" evidence="8">
    <location>
        <begin position="286"/>
        <end position="313"/>
    </location>
</feature>
<dbReference type="InterPro" id="IPR011527">
    <property type="entry name" value="ABC1_TM_dom"/>
</dbReference>
<feature type="domain" description="ABC transmembrane type-1" evidence="10">
    <location>
        <begin position="26"/>
        <end position="309"/>
    </location>
</feature>
<evidence type="ECO:0000256" key="3">
    <source>
        <dbReference type="ARBA" id="ARBA00022692"/>
    </source>
</evidence>
<dbReference type="InterPro" id="IPR003439">
    <property type="entry name" value="ABC_transporter-like_ATP-bd"/>
</dbReference>
<dbReference type="SUPFAM" id="SSF90123">
    <property type="entry name" value="ABC transporter transmembrane region"/>
    <property type="match status" value="1"/>
</dbReference>
<proteinExistence type="predicted"/>
<evidence type="ECO:0000259" key="9">
    <source>
        <dbReference type="PROSITE" id="PS50893"/>
    </source>
</evidence>
<protein>
    <submittedName>
        <fullName evidence="11">ABC transporter ATP-binding protein/permease</fullName>
    </submittedName>
</protein>
<feature type="transmembrane region" description="Helical" evidence="8">
    <location>
        <begin position="134"/>
        <end position="156"/>
    </location>
</feature>
<dbReference type="GO" id="GO:0005524">
    <property type="term" value="F:ATP binding"/>
    <property type="evidence" value="ECO:0007669"/>
    <property type="project" value="UniProtKB-KW"/>
</dbReference>
<dbReference type="InterPro" id="IPR036640">
    <property type="entry name" value="ABC1_TM_sf"/>
</dbReference>
<comment type="subcellular location">
    <subcellularLocation>
        <location evidence="1">Cell membrane</location>
        <topology evidence="1">Multi-pass membrane protein</topology>
    </subcellularLocation>
</comment>
<dbReference type="SUPFAM" id="SSF52540">
    <property type="entry name" value="P-loop containing nucleoside triphosphate hydrolases"/>
    <property type="match status" value="1"/>
</dbReference>
<dbReference type="GO" id="GO:0140359">
    <property type="term" value="F:ABC-type transporter activity"/>
    <property type="evidence" value="ECO:0007669"/>
    <property type="project" value="InterPro"/>
</dbReference>
<dbReference type="PROSITE" id="PS50893">
    <property type="entry name" value="ABC_TRANSPORTER_2"/>
    <property type="match status" value="1"/>
</dbReference>
<dbReference type="CDD" id="cd03223">
    <property type="entry name" value="ABCD_peroxisomal_ALDP"/>
    <property type="match status" value="1"/>
</dbReference>
<keyword evidence="5 11" id="KW-0067">ATP-binding</keyword>
<dbReference type="GO" id="GO:0005886">
    <property type="term" value="C:plasma membrane"/>
    <property type="evidence" value="ECO:0007669"/>
    <property type="project" value="UniProtKB-SubCell"/>
</dbReference>
<keyword evidence="6 8" id="KW-1133">Transmembrane helix</keyword>
<dbReference type="GO" id="GO:0016887">
    <property type="term" value="F:ATP hydrolysis activity"/>
    <property type="evidence" value="ECO:0007669"/>
    <property type="project" value="InterPro"/>
</dbReference>
<evidence type="ECO:0000256" key="1">
    <source>
        <dbReference type="ARBA" id="ARBA00004651"/>
    </source>
</evidence>
<sequence>AFKRLYHLSKPFFVSEVKWKAISLFVLLLLFSVSMSGVNVLMSYIGRDFMTSLSLREKDEFIKQLYYYLLAFALATPVVVFYRYTEERLGLMWRRWLSHRILHEYLLKRAYFKIHWYEGIDNPDQRITEDIRSFCVQSLSFLLIIFNSMIALFAFMGILMSISYTLVIAVLLYSLGGSLVAYFLGKPLIGLNFSQLKKEADYRYKLINVRENSEPIAFYRAERKEGTRIRQRLKDALNNLLHIINWNRNLNFFTTGYNYLVTILPTIIVAPLYFDGKIQFGEVTQAGFAFAQVLGALSIIVSNFSSISAYGAVVTRLGAFREALDVVHKSEVLLPGPVIQVKDGEDFVFENVNIYTPRRDQKIVNDLSFELKGKSLFITGASGCGKSSIFRVLAGLWVSGTGKIVRPPMSKIMFLPQRPYMVLGSFRSQLLYGTHEHGISEKSLMDIIRKIQLEELLHRVGGFDSVRDWPNILSTGEQQRIAFGRLLLVRPEYALLDEATTALDKPSERLLYGYMKAFVKNFITVGYRNSLSDQHAYRLELTIGGKWQLIRKEDTPQSVE</sequence>
<feature type="transmembrane region" description="Helical" evidence="8">
    <location>
        <begin position="65"/>
        <end position="85"/>
    </location>
</feature>
<gene>
    <name evidence="11" type="ORF">GYA55_10555</name>
</gene>
<evidence type="ECO:0000256" key="8">
    <source>
        <dbReference type="SAM" id="Phobius"/>
    </source>
</evidence>
<feature type="domain" description="ABC transporter" evidence="9">
    <location>
        <begin position="349"/>
        <end position="559"/>
    </location>
</feature>
<dbReference type="SMART" id="SM00382">
    <property type="entry name" value="AAA"/>
    <property type="match status" value="1"/>
</dbReference>
<dbReference type="InterPro" id="IPR003593">
    <property type="entry name" value="AAA+_ATPase"/>
</dbReference>
<evidence type="ECO:0000256" key="4">
    <source>
        <dbReference type="ARBA" id="ARBA00022741"/>
    </source>
</evidence>
<organism evidence="11 12">
    <name type="scientific">SAR324 cluster bacterium</name>
    <dbReference type="NCBI Taxonomy" id="2024889"/>
    <lineage>
        <taxon>Bacteria</taxon>
        <taxon>Deltaproteobacteria</taxon>
        <taxon>SAR324 cluster</taxon>
    </lineage>
</organism>
<evidence type="ECO:0000313" key="11">
    <source>
        <dbReference type="EMBL" id="NMC63592.1"/>
    </source>
</evidence>
<dbReference type="InterPro" id="IPR050835">
    <property type="entry name" value="ABC_transporter_sub-D"/>
</dbReference>
<keyword evidence="4" id="KW-0547">Nucleotide-binding</keyword>
<dbReference type="AlphaFoldDB" id="A0A7X9FSX8"/>
<evidence type="ECO:0000256" key="5">
    <source>
        <dbReference type="ARBA" id="ARBA00022840"/>
    </source>
</evidence>
<dbReference type="Pfam" id="PF06472">
    <property type="entry name" value="ABC_membrane_2"/>
    <property type="match status" value="1"/>
</dbReference>
<feature type="transmembrane region" description="Helical" evidence="8">
    <location>
        <begin position="162"/>
        <end position="184"/>
    </location>
</feature>
<feature type="non-terminal residue" evidence="11">
    <location>
        <position position="1"/>
    </location>
</feature>
<dbReference type="PANTHER" id="PTHR11384">
    <property type="entry name" value="ATP-BINDING CASSETTE, SUB-FAMILY D MEMBER"/>
    <property type="match status" value="1"/>
</dbReference>
<evidence type="ECO:0000256" key="2">
    <source>
        <dbReference type="ARBA" id="ARBA00022448"/>
    </source>
</evidence>
<evidence type="ECO:0000256" key="7">
    <source>
        <dbReference type="ARBA" id="ARBA00023136"/>
    </source>
</evidence>
<keyword evidence="2" id="KW-0813">Transport</keyword>
<accession>A0A7X9FSX8</accession>
<dbReference type="Pfam" id="PF00005">
    <property type="entry name" value="ABC_tran"/>
    <property type="match status" value="1"/>
</dbReference>
<evidence type="ECO:0000313" key="12">
    <source>
        <dbReference type="Proteomes" id="UP000524246"/>
    </source>
</evidence>